<dbReference type="GO" id="GO:0003700">
    <property type="term" value="F:DNA-binding transcription factor activity"/>
    <property type="evidence" value="ECO:0007669"/>
    <property type="project" value="InterPro"/>
</dbReference>
<keyword evidence="3" id="KW-0804">Transcription</keyword>
<dbReference type="Proteomes" id="UP000092164">
    <property type="component" value="Unassembled WGS sequence"/>
</dbReference>
<dbReference type="PANTHER" id="PTHR47893">
    <property type="entry name" value="REGULATORY PROTEIN PCHR"/>
    <property type="match status" value="1"/>
</dbReference>
<evidence type="ECO:0000313" key="5">
    <source>
        <dbReference type="EMBL" id="OBR36061.1"/>
    </source>
</evidence>
<feature type="domain" description="HTH araC/xylS-type" evidence="4">
    <location>
        <begin position="255"/>
        <end position="352"/>
    </location>
</feature>
<dbReference type="InterPro" id="IPR020449">
    <property type="entry name" value="Tscrpt_reg_AraC-type_HTH"/>
</dbReference>
<organism evidence="5 6">
    <name type="scientific">Maribacter hydrothermalis</name>
    <dbReference type="NCBI Taxonomy" id="1836467"/>
    <lineage>
        <taxon>Bacteria</taxon>
        <taxon>Pseudomonadati</taxon>
        <taxon>Bacteroidota</taxon>
        <taxon>Flavobacteriia</taxon>
        <taxon>Flavobacteriales</taxon>
        <taxon>Flavobacteriaceae</taxon>
        <taxon>Maribacter</taxon>
    </lineage>
</organism>
<evidence type="ECO:0000256" key="2">
    <source>
        <dbReference type="ARBA" id="ARBA00023125"/>
    </source>
</evidence>
<comment type="caution">
    <text evidence="5">The sequence shown here is derived from an EMBL/GenBank/DDBJ whole genome shotgun (WGS) entry which is preliminary data.</text>
</comment>
<keyword evidence="6" id="KW-1185">Reference proteome</keyword>
<dbReference type="GO" id="GO:0043565">
    <property type="term" value="F:sequence-specific DNA binding"/>
    <property type="evidence" value="ECO:0007669"/>
    <property type="project" value="InterPro"/>
</dbReference>
<evidence type="ECO:0000256" key="1">
    <source>
        <dbReference type="ARBA" id="ARBA00023015"/>
    </source>
</evidence>
<dbReference type="InterPro" id="IPR018060">
    <property type="entry name" value="HTH_AraC"/>
</dbReference>
<keyword evidence="1" id="KW-0805">Transcription regulation</keyword>
<dbReference type="PRINTS" id="PR00032">
    <property type="entry name" value="HTHARAC"/>
</dbReference>
<dbReference type="KEGG" id="mart:BTR34_02325"/>
<keyword evidence="2" id="KW-0238">DNA-binding</keyword>
<evidence type="ECO:0000256" key="3">
    <source>
        <dbReference type="ARBA" id="ARBA00023163"/>
    </source>
</evidence>
<proteinExistence type="predicted"/>
<evidence type="ECO:0000259" key="4">
    <source>
        <dbReference type="PROSITE" id="PS01124"/>
    </source>
</evidence>
<evidence type="ECO:0000313" key="6">
    <source>
        <dbReference type="Proteomes" id="UP000092164"/>
    </source>
</evidence>
<dbReference type="InterPro" id="IPR009057">
    <property type="entry name" value="Homeodomain-like_sf"/>
</dbReference>
<dbReference type="SUPFAM" id="SSF46689">
    <property type="entry name" value="Homeodomain-like"/>
    <property type="match status" value="1"/>
</dbReference>
<dbReference type="Gene3D" id="1.10.10.60">
    <property type="entry name" value="Homeodomain-like"/>
    <property type="match status" value="1"/>
</dbReference>
<dbReference type="EMBL" id="LZFP01000049">
    <property type="protein sequence ID" value="OBR36061.1"/>
    <property type="molecule type" value="Genomic_DNA"/>
</dbReference>
<protein>
    <recommendedName>
        <fullName evidence="4">HTH araC/xylS-type domain-containing protein</fullName>
    </recommendedName>
</protein>
<dbReference type="InterPro" id="IPR053142">
    <property type="entry name" value="PchR_regulatory_protein"/>
</dbReference>
<dbReference type="PANTHER" id="PTHR47893:SF1">
    <property type="entry name" value="REGULATORY PROTEIN PCHR"/>
    <property type="match status" value="1"/>
</dbReference>
<dbReference type="AlphaFoldDB" id="A0A1B7YZZ9"/>
<dbReference type="PROSITE" id="PS01124">
    <property type="entry name" value="HTH_ARAC_FAMILY_2"/>
    <property type="match status" value="1"/>
</dbReference>
<dbReference type="SMART" id="SM00342">
    <property type="entry name" value="HTH_ARAC"/>
    <property type="match status" value="1"/>
</dbReference>
<dbReference type="Pfam" id="PF12833">
    <property type="entry name" value="HTH_18"/>
    <property type="match status" value="1"/>
</dbReference>
<dbReference type="STRING" id="1836467.BTR34_02325"/>
<accession>A0A1B7YZZ9</accession>
<reference evidence="6" key="1">
    <citation type="submission" date="2016-06" db="EMBL/GenBank/DDBJ databases">
        <authorList>
            <person name="Zhan P."/>
        </authorList>
    </citation>
    <scope>NUCLEOTIDE SEQUENCE [LARGE SCALE GENOMIC DNA]</scope>
    <source>
        <strain evidence="6">T28</strain>
    </source>
</reference>
<gene>
    <name evidence="5" type="ORF">A9200_10210</name>
</gene>
<sequence>MVLDRINNWFTLSKQYFFTYSEGFFNLSYLSNSPEAIIQSCIKMPFMNHNAEKQLIQADTPFMKGDFYYTELEDGLWFLNTKQVYKNNVSFKPIYDQFLPSDYYVIALNTVQSKSKTQNYKFGDAVIENNSVSFSKPGNDDVNYHFKNSRETMYMLYFNEAWANKNILGSPSTPTAIESMFIDTHQVFINYCHSNLSFQKLTNNLINAFENFEKPNTFLLKVLSLEFLGLFYNLFDEKTGFVSADLASDSLLKIKKIEHELMTNLHGKFLGIDYFSKEYKISPTKLKQDFKAVYGSSIFSFFQMHKMDLALKYLNDSDLKIKEIAQELSYENVSKFSNTFKKFHGKLPSDYK</sequence>
<name>A0A1B7YZZ9_9FLAO</name>